<organism evidence="14 15">
    <name type="scientific">Cherax quadricarinatus</name>
    <name type="common">Australian red claw crayfish</name>
    <dbReference type="NCBI Taxonomy" id="27406"/>
    <lineage>
        <taxon>Eukaryota</taxon>
        <taxon>Metazoa</taxon>
        <taxon>Ecdysozoa</taxon>
        <taxon>Arthropoda</taxon>
        <taxon>Crustacea</taxon>
        <taxon>Multicrustacea</taxon>
        <taxon>Malacostraca</taxon>
        <taxon>Eumalacostraca</taxon>
        <taxon>Eucarida</taxon>
        <taxon>Decapoda</taxon>
        <taxon>Pleocyemata</taxon>
        <taxon>Astacidea</taxon>
        <taxon>Parastacoidea</taxon>
        <taxon>Parastacidae</taxon>
        <taxon>Cherax</taxon>
    </lineage>
</organism>
<accession>A0AAW0Y437</accession>
<dbReference type="CDD" id="cd11304">
    <property type="entry name" value="Cadherin_repeat"/>
    <property type="match status" value="5"/>
</dbReference>
<dbReference type="SMART" id="SM00112">
    <property type="entry name" value="CA"/>
    <property type="match status" value="4"/>
</dbReference>
<feature type="domain" description="Cadherin" evidence="13">
    <location>
        <begin position="259"/>
        <end position="357"/>
    </location>
</feature>
<evidence type="ECO:0000256" key="9">
    <source>
        <dbReference type="ARBA" id="ARBA00023136"/>
    </source>
</evidence>
<proteinExistence type="predicted"/>
<dbReference type="InterPro" id="IPR015919">
    <property type="entry name" value="Cadherin-like_sf"/>
</dbReference>
<name>A0AAW0Y437_CHEQU</name>
<dbReference type="PANTHER" id="PTHR24026:SF125">
    <property type="entry name" value="FAT-LIKE CADHERIN-RELATED TUMOR SUPPRESSOR HOMOLOG"/>
    <property type="match status" value="1"/>
</dbReference>
<dbReference type="PRINTS" id="PR00205">
    <property type="entry name" value="CADHERIN"/>
</dbReference>
<dbReference type="GO" id="GO:0005509">
    <property type="term" value="F:calcium ion binding"/>
    <property type="evidence" value="ECO:0007669"/>
    <property type="project" value="UniProtKB-UniRule"/>
</dbReference>
<evidence type="ECO:0000256" key="11">
    <source>
        <dbReference type="ARBA" id="ARBA00023180"/>
    </source>
</evidence>
<dbReference type="InterPro" id="IPR020894">
    <property type="entry name" value="Cadherin_CS"/>
</dbReference>
<keyword evidence="7" id="KW-0130">Cell adhesion</keyword>
<dbReference type="PROSITE" id="PS00232">
    <property type="entry name" value="CADHERIN_1"/>
    <property type="match status" value="2"/>
</dbReference>
<feature type="domain" description="Cadherin" evidence="13">
    <location>
        <begin position="358"/>
        <end position="467"/>
    </location>
</feature>
<sequence length="509" mass="55713">VYVEVEDVNDHIPQSEEPSYHTYVAENSPPDTSVITLRASDGDLSPSNLSFAITKGNQLAHFKINPHTGLVSTLWPLDREDVPEYELWVTVSDGEHSSTTPVFVTVSDVNDNPPEFLEELYRVTVPSRSKTRKREALFRPDPVDDGSESAWAWGDWVSFTPTQITAHDDALFRVFARDADAGINSDLDYSIKTSKGKKGRFKIHPKTGQVYTNKAFTPGKTFDLMIQAQDNGQPQMSASTRVLVRVANVPDTSDHPPVLPTLAPAHVMETDPPGHLVAFVNAHDPDNDTLWYYITEGDESGRFSMGVDSGLVSLARRLDHEDQYHYTLTIAATDGVHTSTAKLVVEVMDANDHRPVLSARVYEASISEAVSPGTTVLALQCRDKDHSPSTASPVYFSLHHAEALASQGLFAVDSSSGDLIVAKPLDREVCGVHQLTVSCRDRGRRENADFARVVVSVADHNDHDPVFLETMIVAKVSTGSASGTVVTRVLALDHDKGDNGRLSYSIVEG</sequence>
<dbReference type="Gene3D" id="2.60.40.60">
    <property type="entry name" value="Cadherins"/>
    <property type="match status" value="5"/>
</dbReference>
<dbReference type="FunFam" id="2.60.40.60:FF:000100">
    <property type="entry name" value="protocadherin Fat 2"/>
    <property type="match status" value="1"/>
</dbReference>
<keyword evidence="8" id="KW-1133">Transmembrane helix</keyword>
<feature type="domain" description="Cadherin" evidence="13">
    <location>
        <begin position="171"/>
        <end position="259"/>
    </location>
</feature>
<dbReference type="AlphaFoldDB" id="A0AAW0Y437"/>
<feature type="non-terminal residue" evidence="14">
    <location>
        <position position="1"/>
    </location>
</feature>
<keyword evidence="4" id="KW-0732">Signal</keyword>
<dbReference type="FunFam" id="2.60.40.60:FF:000037">
    <property type="entry name" value="FAT atypical cadherin 1"/>
    <property type="match status" value="1"/>
</dbReference>
<keyword evidence="6 12" id="KW-0106">Calcium</keyword>
<keyword evidence="3" id="KW-0812">Transmembrane</keyword>
<keyword evidence="2" id="KW-0245">EGF-like domain</keyword>
<evidence type="ECO:0000256" key="4">
    <source>
        <dbReference type="ARBA" id="ARBA00022729"/>
    </source>
</evidence>
<evidence type="ECO:0000256" key="8">
    <source>
        <dbReference type="ARBA" id="ARBA00022989"/>
    </source>
</evidence>
<dbReference type="PANTHER" id="PTHR24026">
    <property type="entry name" value="FAT ATYPICAL CADHERIN-RELATED"/>
    <property type="match status" value="1"/>
</dbReference>
<dbReference type="SUPFAM" id="SSF49313">
    <property type="entry name" value="Cadherin-like"/>
    <property type="match status" value="5"/>
</dbReference>
<comment type="caution">
    <text evidence="14">The sequence shown here is derived from an EMBL/GenBank/DDBJ whole genome shotgun (WGS) entry which is preliminary data.</text>
</comment>
<keyword evidence="10" id="KW-1015">Disulfide bond</keyword>
<evidence type="ECO:0000256" key="3">
    <source>
        <dbReference type="ARBA" id="ARBA00022692"/>
    </source>
</evidence>
<protein>
    <recommendedName>
        <fullName evidence="13">Cadherin domain-containing protein</fullName>
    </recommendedName>
</protein>
<dbReference type="PROSITE" id="PS50268">
    <property type="entry name" value="CADHERIN_2"/>
    <property type="match status" value="4"/>
</dbReference>
<gene>
    <name evidence="14" type="ORF">OTU49_017006</name>
</gene>
<keyword evidence="11" id="KW-0325">Glycoprotein</keyword>
<keyword evidence="5" id="KW-0677">Repeat</keyword>
<evidence type="ECO:0000256" key="1">
    <source>
        <dbReference type="ARBA" id="ARBA00004167"/>
    </source>
</evidence>
<evidence type="ECO:0000256" key="10">
    <source>
        <dbReference type="ARBA" id="ARBA00023157"/>
    </source>
</evidence>
<dbReference type="Pfam" id="PF00028">
    <property type="entry name" value="Cadherin"/>
    <property type="match status" value="4"/>
</dbReference>
<dbReference type="Proteomes" id="UP001445076">
    <property type="component" value="Unassembled WGS sequence"/>
</dbReference>
<feature type="domain" description="Cadherin" evidence="13">
    <location>
        <begin position="16"/>
        <end position="116"/>
    </location>
</feature>
<dbReference type="EMBL" id="JARKIK010000017">
    <property type="protein sequence ID" value="KAK8746408.1"/>
    <property type="molecule type" value="Genomic_DNA"/>
</dbReference>
<evidence type="ECO:0000259" key="13">
    <source>
        <dbReference type="PROSITE" id="PS50268"/>
    </source>
</evidence>
<evidence type="ECO:0000256" key="5">
    <source>
        <dbReference type="ARBA" id="ARBA00022737"/>
    </source>
</evidence>
<evidence type="ECO:0000313" key="14">
    <source>
        <dbReference type="EMBL" id="KAK8746408.1"/>
    </source>
</evidence>
<comment type="subcellular location">
    <subcellularLocation>
        <location evidence="1">Membrane</location>
        <topology evidence="1">Single-pass membrane protein</topology>
    </subcellularLocation>
</comment>
<feature type="non-terminal residue" evidence="14">
    <location>
        <position position="509"/>
    </location>
</feature>
<dbReference type="InterPro" id="IPR002126">
    <property type="entry name" value="Cadherin-like_dom"/>
</dbReference>
<evidence type="ECO:0000313" key="15">
    <source>
        <dbReference type="Proteomes" id="UP001445076"/>
    </source>
</evidence>
<evidence type="ECO:0000256" key="12">
    <source>
        <dbReference type="PROSITE-ProRule" id="PRU00043"/>
    </source>
</evidence>
<dbReference type="GO" id="GO:0007156">
    <property type="term" value="P:homophilic cell adhesion via plasma membrane adhesion molecules"/>
    <property type="evidence" value="ECO:0007669"/>
    <property type="project" value="InterPro"/>
</dbReference>
<evidence type="ECO:0000256" key="2">
    <source>
        <dbReference type="ARBA" id="ARBA00022536"/>
    </source>
</evidence>
<evidence type="ECO:0000256" key="7">
    <source>
        <dbReference type="ARBA" id="ARBA00022889"/>
    </source>
</evidence>
<evidence type="ECO:0000256" key="6">
    <source>
        <dbReference type="ARBA" id="ARBA00022837"/>
    </source>
</evidence>
<keyword evidence="9" id="KW-0472">Membrane</keyword>
<keyword evidence="15" id="KW-1185">Reference proteome</keyword>
<reference evidence="14 15" key="1">
    <citation type="journal article" date="2024" name="BMC Genomics">
        <title>Genome assembly of redclaw crayfish (Cherax quadricarinatus) provides insights into its immune adaptation and hypoxia tolerance.</title>
        <authorList>
            <person name="Liu Z."/>
            <person name="Zheng J."/>
            <person name="Li H."/>
            <person name="Fang K."/>
            <person name="Wang S."/>
            <person name="He J."/>
            <person name="Zhou D."/>
            <person name="Weng S."/>
            <person name="Chi M."/>
            <person name="Gu Z."/>
            <person name="He J."/>
            <person name="Li F."/>
            <person name="Wang M."/>
        </authorList>
    </citation>
    <scope>NUCLEOTIDE SEQUENCE [LARGE SCALE GENOMIC DNA]</scope>
    <source>
        <strain evidence="14">ZL_2023a</strain>
    </source>
</reference>
<dbReference type="GO" id="GO:0005886">
    <property type="term" value="C:plasma membrane"/>
    <property type="evidence" value="ECO:0007669"/>
    <property type="project" value="InterPro"/>
</dbReference>